<reference evidence="14" key="1">
    <citation type="journal article" date="2022" name="G3 (Bethesda)">
        <title>High quality genome of the basidiomycete yeast Dioszegia hungarica PDD-24b-2 isolated from cloud water.</title>
        <authorList>
            <person name="Jarrige D."/>
            <person name="Haridas S."/>
            <person name="Bleykasten-Grosshans C."/>
            <person name="Joly M."/>
            <person name="Nadalig T."/>
            <person name="Sancelme M."/>
            <person name="Vuilleumier S."/>
            <person name="Grigoriev I.V."/>
            <person name="Amato P."/>
            <person name="Bringel F."/>
        </authorList>
    </citation>
    <scope>NUCLEOTIDE SEQUENCE</scope>
    <source>
        <strain evidence="14">PDD-24b-2</strain>
    </source>
</reference>
<dbReference type="GeneID" id="77729927"/>
<proteinExistence type="inferred from homology"/>
<dbReference type="InterPro" id="IPR018108">
    <property type="entry name" value="MCP_transmembrane"/>
</dbReference>
<evidence type="ECO:0000256" key="5">
    <source>
        <dbReference type="ARBA" id="ARBA00022692"/>
    </source>
</evidence>
<accession>A0AA38HDY6</accession>
<evidence type="ECO:0000313" key="15">
    <source>
        <dbReference type="Proteomes" id="UP001164286"/>
    </source>
</evidence>
<feature type="domain" description="SH3" evidence="13">
    <location>
        <begin position="75"/>
        <end position="142"/>
    </location>
</feature>
<keyword evidence="4 11" id="KW-0813">Transport</keyword>
<dbReference type="SUPFAM" id="SSF50044">
    <property type="entry name" value="SH3-domain"/>
    <property type="match status" value="1"/>
</dbReference>
<keyword evidence="5 10" id="KW-0812">Transmembrane</keyword>
<dbReference type="PANTHER" id="PTHR45939">
    <property type="entry name" value="PEROXISOMAL MEMBRANE PROTEIN PMP34-RELATED"/>
    <property type="match status" value="1"/>
</dbReference>
<dbReference type="InterPro" id="IPR023395">
    <property type="entry name" value="MCP_dom_sf"/>
</dbReference>
<evidence type="ECO:0000256" key="1">
    <source>
        <dbReference type="ARBA" id="ARBA00004141"/>
    </source>
</evidence>
<gene>
    <name evidence="14" type="ORF">MKK02DRAFT_39677</name>
</gene>
<comment type="subcellular location">
    <subcellularLocation>
        <location evidence="1">Membrane</location>
        <topology evidence="1">Multi-pass membrane protein</topology>
    </subcellularLocation>
</comment>
<dbReference type="InterPro" id="IPR052217">
    <property type="entry name" value="Mito/Peroxisomal_Carrier"/>
</dbReference>
<dbReference type="PRINTS" id="PR00452">
    <property type="entry name" value="SH3DOMAIN"/>
</dbReference>
<dbReference type="AlphaFoldDB" id="A0AA38HDY6"/>
<evidence type="ECO:0000256" key="10">
    <source>
        <dbReference type="PROSITE-ProRule" id="PRU00282"/>
    </source>
</evidence>
<evidence type="ECO:0000256" key="11">
    <source>
        <dbReference type="RuleBase" id="RU000488"/>
    </source>
</evidence>
<dbReference type="SMART" id="SM00326">
    <property type="entry name" value="SH3"/>
    <property type="match status" value="1"/>
</dbReference>
<keyword evidence="6" id="KW-0677">Repeat</keyword>
<comment type="caution">
    <text evidence="14">The sequence shown here is derived from an EMBL/GenBank/DDBJ whole genome shotgun (WGS) entry which is preliminary data.</text>
</comment>
<evidence type="ECO:0000256" key="8">
    <source>
        <dbReference type="ARBA" id="ARBA00023136"/>
    </source>
</evidence>
<organism evidence="14 15">
    <name type="scientific">Dioszegia hungarica</name>
    <dbReference type="NCBI Taxonomy" id="4972"/>
    <lineage>
        <taxon>Eukaryota</taxon>
        <taxon>Fungi</taxon>
        <taxon>Dikarya</taxon>
        <taxon>Basidiomycota</taxon>
        <taxon>Agaricomycotina</taxon>
        <taxon>Tremellomycetes</taxon>
        <taxon>Tremellales</taxon>
        <taxon>Bulleribasidiaceae</taxon>
        <taxon>Dioszegia</taxon>
    </lineage>
</organism>
<keyword evidence="3 9" id="KW-0728">SH3 domain</keyword>
<dbReference type="CDD" id="cd00174">
    <property type="entry name" value="SH3"/>
    <property type="match status" value="1"/>
</dbReference>
<dbReference type="Gene3D" id="2.30.30.40">
    <property type="entry name" value="SH3 Domains"/>
    <property type="match status" value="1"/>
</dbReference>
<evidence type="ECO:0000259" key="13">
    <source>
        <dbReference type="PROSITE" id="PS50002"/>
    </source>
</evidence>
<dbReference type="PROSITE" id="PS50920">
    <property type="entry name" value="SOLCAR"/>
    <property type="match status" value="2"/>
</dbReference>
<keyword evidence="15" id="KW-1185">Reference proteome</keyword>
<dbReference type="EMBL" id="JAKWFO010000001">
    <property type="protein sequence ID" value="KAI9639377.1"/>
    <property type="molecule type" value="Genomic_DNA"/>
</dbReference>
<dbReference type="Pfam" id="PF00153">
    <property type="entry name" value="Mito_carr"/>
    <property type="match status" value="2"/>
</dbReference>
<feature type="transmembrane region" description="Helical" evidence="12">
    <location>
        <begin position="382"/>
        <end position="405"/>
    </location>
</feature>
<keyword evidence="7 12" id="KW-1133">Transmembrane helix</keyword>
<dbReference type="InterPro" id="IPR036028">
    <property type="entry name" value="SH3-like_dom_sf"/>
</dbReference>
<feature type="repeat" description="Solcar" evidence="10">
    <location>
        <begin position="191"/>
        <end position="277"/>
    </location>
</feature>
<comment type="similarity">
    <text evidence="2 11">Belongs to the mitochondrial carrier (TC 2.A.29) family.</text>
</comment>
<evidence type="ECO:0000256" key="9">
    <source>
        <dbReference type="PROSITE-ProRule" id="PRU00192"/>
    </source>
</evidence>
<dbReference type="Pfam" id="PF00018">
    <property type="entry name" value="SH3_1"/>
    <property type="match status" value="1"/>
</dbReference>
<feature type="transmembrane region" description="Helical" evidence="12">
    <location>
        <begin position="346"/>
        <end position="370"/>
    </location>
</feature>
<dbReference type="InterPro" id="IPR001452">
    <property type="entry name" value="SH3_domain"/>
</dbReference>
<name>A0AA38HDY6_9TREE</name>
<dbReference type="SUPFAM" id="SSF103506">
    <property type="entry name" value="Mitochondrial carrier"/>
    <property type="match status" value="1"/>
</dbReference>
<dbReference type="Proteomes" id="UP001164286">
    <property type="component" value="Unassembled WGS sequence"/>
</dbReference>
<evidence type="ECO:0000256" key="4">
    <source>
        <dbReference type="ARBA" id="ARBA00022448"/>
    </source>
</evidence>
<dbReference type="RefSeq" id="XP_052949154.1">
    <property type="nucleotide sequence ID" value="XM_053090722.1"/>
</dbReference>
<dbReference type="PANTHER" id="PTHR45939:SF2">
    <property type="entry name" value="CARRIER PROTEIN, PUTATIVE (AFU_ORTHOLOGUE AFUA_2G13870)-RELATED"/>
    <property type="match status" value="1"/>
</dbReference>
<dbReference type="Gene3D" id="1.50.40.10">
    <property type="entry name" value="Mitochondrial carrier domain"/>
    <property type="match status" value="1"/>
</dbReference>
<dbReference type="PROSITE" id="PS50002">
    <property type="entry name" value="SH3"/>
    <property type="match status" value="1"/>
</dbReference>
<evidence type="ECO:0000256" key="2">
    <source>
        <dbReference type="ARBA" id="ARBA00006375"/>
    </source>
</evidence>
<dbReference type="GO" id="GO:0016020">
    <property type="term" value="C:membrane"/>
    <property type="evidence" value="ECO:0007669"/>
    <property type="project" value="UniProtKB-SubCell"/>
</dbReference>
<dbReference type="GO" id="GO:0015217">
    <property type="term" value="F:ADP transmembrane transporter activity"/>
    <property type="evidence" value="ECO:0007669"/>
    <property type="project" value="TreeGrafter"/>
</dbReference>
<evidence type="ECO:0000313" key="14">
    <source>
        <dbReference type="EMBL" id="KAI9639377.1"/>
    </source>
</evidence>
<evidence type="ECO:0000256" key="6">
    <source>
        <dbReference type="ARBA" id="ARBA00022737"/>
    </source>
</evidence>
<feature type="transmembrane region" description="Helical" evidence="12">
    <location>
        <begin position="249"/>
        <end position="274"/>
    </location>
</feature>
<evidence type="ECO:0000256" key="3">
    <source>
        <dbReference type="ARBA" id="ARBA00022443"/>
    </source>
</evidence>
<evidence type="ECO:0000256" key="7">
    <source>
        <dbReference type="ARBA" id="ARBA00022989"/>
    </source>
</evidence>
<evidence type="ECO:0000256" key="12">
    <source>
        <dbReference type="SAM" id="Phobius"/>
    </source>
</evidence>
<sequence>MADPAHVLTSHLINQIRASLSILEQLNVLPAGDADAIRTKLPPPNGPFPALSSKLDAAFSQMTIATAPPPVPQRSRESRGKALWDYTGNEADDLRFRAGDEIIIDEEVNEQWYRGRVIPQGEQYPRNHRGIFPSNYVEKIQSVVPYQSPQPYLPPQPYQPPQPPYPQVVVQEDRKNGRFGKIGSTLGHSAVGGLGFGAGSAIGSDLVNKRNAIVFPLDLATTRMQHNVKKVSLIKTLLQLVNRHGYTRLYAGLTADTLSTILSSFLYFLIYASLERAAHQWRKRRDLTPAEHGAAAASAEILIGTIAGVASKRLALPISAVCIRQQLGEEPESISKTLSNMLKEGGVLGLFHIPLSAASLALLPSLTLYFHNALLPRHPSASTTFAVAAISNALATIPLYPLILAKSLSLSGRSRDRFGPYKRIIREEGISGLFKGIEGQLLKGLVQQGVMMVVKQRCVHA</sequence>
<protein>
    <submittedName>
        <fullName evidence="14">Mitochondrial carrier domain-containing protein</fullName>
    </submittedName>
</protein>
<keyword evidence="8 10" id="KW-0472">Membrane</keyword>
<feature type="repeat" description="Solcar" evidence="10">
    <location>
        <begin position="379"/>
        <end position="461"/>
    </location>
</feature>